<dbReference type="PATRIC" id="fig|1408189.4.peg.2362"/>
<proteinExistence type="predicted"/>
<dbReference type="Proteomes" id="UP000058446">
    <property type="component" value="Chromosome"/>
</dbReference>
<keyword evidence="4" id="KW-1185">Reference proteome</keyword>
<accession>A0A0K2H441</accession>
<dbReference type="OrthoDB" id="4417955at2"/>
<dbReference type="AlphaFoldDB" id="A0A0K2H441"/>
<sequence>MRTPKQPLSPIHSIAAAVTLALFSGALVSCGADAPPKAGKGPDDASSVGTSSAPHRPSDAPILGVVSPHGDCDPAVVDIDHERPTAHITYTGQEGDHISVKISFTDDNGAGQTKESEFTLAKGMTGMQLPTDVTNDSISEISVAAISGPGQPGTCTIPVNGAMQLH</sequence>
<evidence type="ECO:0000313" key="3">
    <source>
        <dbReference type="EMBL" id="ALA68723.1"/>
    </source>
</evidence>
<dbReference type="KEGG" id="clw:CLAC_11705"/>
<feature type="region of interest" description="Disordered" evidence="1">
    <location>
        <begin position="33"/>
        <end position="69"/>
    </location>
</feature>
<dbReference type="RefSeq" id="WP_053413030.1">
    <property type="nucleotide sequence ID" value="NZ_CP006841.1"/>
</dbReference>
<name>A0A0K2H441_9CORY</name>
<evidence type="ECO:0000256" key="1">
    <source>
        <dbReference type="SAM" id="MobiDB-lite"/>
    </source>
</evidence>
<protein>
    <submittedName>
        <fullName evidence="3">Uncharacterized protein</fullName>
    </submittedName>
</protein>
<gene>
    <name evidence="3" type="ORF">CLAC_11705</name>
</gene>
<evidence type="ECO:0000256" key="2">
    <source>
        <dbReference type="SAM" id="SignalP"/>
    </source>
</evidence>
<dbReference type="PROSITE" id="PS51257">
    <property type="entry name" value="PROKAR_LIPOPROTEIN"/>
    <property type="match status" value="1"/>
</dbReference>
<keyword evidence="2" id="KW-0732">Signal</keyword>
<evidence type="ECO:0000313" key="4">
    <source>
        <dbReference type="Proteomes" id="UP000058446"/>
    </source>
</evidence>
<feature type="signal peptide" evidence="2">
    <location>
        <begin position="1"/>
        <end position="34"/>
    </location>
</feature>
<dbReference type="EMBL" id="CP006841">
    <property type="protein sequence ID" value="ALA68723.1"/>
    <property type="molecule type" value="Genomic_DNA"/>
</dbReference>
<reference evidence="3 4" key="1">
    <citation type="submission" date="2013-10" db="EMBL/GenBank/DDBJ databases">
        <title>Complete genome sequence of Corynebacterium lactis DSM 45799(T), isolated from raw cow milk.</title>
        <authorList>
            <person name="Ruckert C."/>
            <person name="Albersmeier A."/>
            <person name="Lipski A."/>
            <person name="Kalinowski J."/>
        </authorList>
    </citation>
    <scope>NUCLEOTIDE SEQUENCE [LARGE SCALE GENOMIC DNA]</scope>
    <source>
        <strain evidence="3 4">RW2-5</strain>
    </source>
</reference>
<feature type="chain" id="PRO_5038815386" evidence="2">
    <location>
        <begin position="35"/>
        <end position="166"/>
    </location>
</feature>
<organism evidence="3 4">
    <name type="scientific">Corynebacterium lactis RW2-5</name>
    <dbReference type="NCBI Taxonomy" id="1408189"/>
    <lineage>
        <taxon>Bacteria</taxon>
        <taxon>Bacillati</taxon>
        <taxon>Actinomycetota</taxon>
        <taxon>Actinomycetes</taxon>
        <taxon>Mycobacteriales</taxon>
        <taxon>Corynebacteriaceae</taxon>
        <taxon>Corynebacterium</taxon>
    </lineage>
</organism>